<evidence type="ECO:0000256" key="1">
    <source>
        <dbReference type="ARBA" id="ARBA00006484"/>
    </source>
</evidence>
<feature type="domain" description="Ketoreductase" evidence="4">
    <location>
        <begin position="7"/>
        <end position="189"/>
    </location>
</feature>
<proteinExistence type="inferred from homology"/>
<keyword evidence="6" id="KW-1185">Reference proteome</keyword>
<name>A0ABU2JUW3_9ACTN</name>
<dbReference type="SMART" id="SM00822">
    <property type="entry name" value="PKS_KR"/>
    <property type="match status" value="1"/>
</dbReference>
<gene>
    <name evidence="5" type="ORF">RM844_20880</name>
</gene>
<dbReference type="SUPFAM" id="SSF51735">
    <property type="entry name" value="NAD(P)-binding Rossmann-fold domains"/>
    <property type="match status" value="1"/>
</dbReference>
<evidence type="ECO:0000256" key="3">
    <source>
        <dbReference type="RuleBase" id="RU000363"/>
    </source>
</evidence>
<dbReference type="PRINTS" id="PR00081">
    <property type="entry name" value="GDHRDH"/>
</dbReference>
<dbReference type="InterPro" id="IPR036291">
    <property type="entry name" value="NAD(P)-bd_dom_sf"/>
</dbReference>
<sequence length="292" mass="31149">MSTRTPAVVLITGCSSGIGHALALRAVRAGFTTVATSRNTEALGPLAAAGCDVRRLDVTDDAERRLVVKELTEEYGGVDVLVNNAGYGELGPLEEVPLDRWEAQFRTNVFGPVGLIQLVLPGMRERGRGRIVNVSSMAGELVLPVGAAYHGSKYALEAATEVLRLEVRRFGIGVSLVQPGAVNSRWGENVPALKEYEAGPYGDLVGEMAGQMAERLPRGVTPERVAEIVLRAVTARRPRARYRAGVDAHVLLALRRALSSAVWTRCVHTKFPSLRRPGPVAPVAASGAGRGD</sequence>
<dbReference type="PRINTS" id="PR00080">
    <property type="entry name" value="SDRFAMILY"/>
</dbReference>
<evidence type="ECO:0000256" key="2">
    <source>
        <dbReference type="ARBA" id="ARBA00023002"/>
    </source>
</evidence>
<keyword evidence="2 5" id="KW-0560">Oxidoreductase</keyword>
<accession>A0ABU2JUW3</accession>
<dbReference type="Proteomes" id="UP001183410">
    <property type="component" value="Unassembled WGS sequence"/>
</dbReference>
<comment type="caution">
    <text evidence="5">The sequence shown here is derived from an EMBL/GenBank/DDBJ whole genome shotgun (WGS) entry which is preliminary data.</text>
</comment>
<evidence type="ECO:0000313" key="6">
    <source>
        <dbReference type="Proteomes" id="UP001183410"/>
    </source>
</evidence>
<dbReference type="EC" id="1.1.-.-" evidence="5"/>
<dbReference type="PANTHER" id="PTHR44169">
    <property type="entry name" value="NADPH-DEPENDENT 1-ACYLDIHYDROXYACETONE PHOSPHATE REDUCTASE"/>
    <property type="match status" value="1"/>
</dbReference>
<evidence type="ECO:0000313" key="5">
    <source>
        <dbReference type="EMBL" id="MDT0268745.1"/>
    </source>
</evidence>
<protein>
    <submittedName>
        <fullName evidence="5">SDR family oxidoreductase</fullName>
        <ecNumber evidence="5">1.1.-.-</ecNumber>
    </submittedName>
</protein>
<dbReference type="PANTHER" id="PTHR44169:SF6">
    <property type="entry name" value="NADPH-DEPENDENT 1-ACYLDIHYDROXYACETONE PHOSPHATE REDUCTASE"/>
    <property type="match status" value="1"/>
</dbReference>
<dbReference type="RefSeq" id="WP_311668827.1">
    <property type="nucleotide sequence ID" value="NZ_JAVREO010000012.1"/>
</dbReference>
<dbReference type="InterPro" id="IPR057326">
    <property type="entry name" value="KR_dom"/>
</dbReference>
<dbReference type="CDD" id="cd05374">
    <property type="entry name" value="17beta-HSD-like_SDR_c"/>
    <property type="match status" value="1"/>
</dbReference>
<reference evidence="6" key="1">
    <citation type="submission" date="2023-07" db="EMBL/GenBank/DDBJ databases">
        <title>30 novel species of actinomycetes from the DSMZ collection.</title>
        <authorList>
            <person name="Nouioui I."/>
        </authorList>
    </citation>
    <scope>NUCLEOTIDE SEQUENCE [LARGE SCALE GENOMIC DNA]</scope>
    <source>
        <strain evidence="6">DSM 44915</strain>
    </source>
</reference>
<dbReference type="EMBL" id="JAVREO010000012">
    <property type="protein sequence ID" value="MDT0268745.1"/>
    <property type="molecule type" value="Genomic_DNA"/>
</dbReference>
<dbReference type="Pfam" id="PF00106">
    <property type="entry name" value="adh_short"/>
    <property type="match status" value="1"/>
</dbReference>
<dbReference type="GO" id="GO:0016491">
    <property type="term" value="F:oxidoreductase activity"/>
    <property type="evidence" value="ECO:0007669"/>
    <property type="project" value="UniProtKB-KW"/>
</dbReference>
<dbReference type="Gene3D" id="3.40.50.720">
    <property type="entry name" value="NAD(P)-binding Rossmann-like Domain"/>
    <property type="match status" value="1"/>
</dbReference>
<dbReference type="InterPro" id="IPR002347">
    <property type="entry name" value="SDR_fam"/>
</dbReference>
<organism evidence="5 6">
    <name type="scientific">Streptomyces chisholmiae</name>
    <dbReference type="NCBI Taxonomy" id="3075540"/>
    <lineage>
        <taxon>Bacteria</taxon>
        <taxon>Bacillati</taxon>
        <taxon>Actinomycetota</taxon>
        <taxon>Actinomycetes</taxon>
        <taxon>Kitasatosporales</taxon>
        <taxon>Streptomycetaceae</taxon>
        <taxon>Streptomyces</taxon>
    </lineage>
</organism>
<comment type="similarity">
    <text evidence="1 3">Belongs to the short-chain dehydrogenases/reductases (SDR) family.</text>
</comment>
<evidence type="ECO:0000259" key="4">
    <source>
        <dbReference type="SMART" id="SM00822"/>
    </source>
</evidence>